<evidence type="ECO:0000313" key="1">
    <source>
        <dbReference type="EMBL" id="SFM77321.1"/>
    </source>
</evidence>
<keyword evidence="2" id="KW-1185">Reference proteome</keyword>
<protein>
    <submittedName>
        <fullName evidence="1">Uncharacterized protein</fullName>
    </submittedName>
</protein>
<evidence type="ECO:0000313" key="2">
    <source>
        <dbReference type="Proteomes" id="UP000183287"/>
    </source>
</evidence>
<gene>
    <name evidence="1" type="ORF">SAMN05421863_10524</name>
</gene>
<sequence>MEIVMLFHFISKSKKCEGEPRTVSIMWQGTADKDNFDLEMELIIAMK</sequence>
<dbReference type="EMBL" id="FOUB01000052">
    <property type="protein sequence ID" value="SFM77321.1"/>
    <property type="molecule type" value="Genomic_DNA"/>
</dbReference>
<reference evidence="2" key="1">
    <citation type="submission" date="2016-10" db="EMBL/GenBank/DDBJ databases">
        <authorList>
            <person name="Varghese N."/>
            <person name="Submissions S."/>
        </authorList>
    </citation>
    <scope>NUCLEOTIDE SEQUENCE [LARGE SCALE GENOMIC DNA]</scope>
    <source>
        <strain evidence="2">Nm44</strain>
    </source>
</reference>
<proteinExistence type="predicted"/>
<dbReference type="AlphaFoldDB" id="A0A1I4TL16"/>
<organism evidence="1 2">
    <name type="scientific">Nitrosomonas communis</name>
    <dbReference type="NCBI Taxonomy" id="44574"/>
    <lineage>
        <taxon>Bacteria</taxon>
        <taxon>Pseudomonadati</taxon>
        <taxon>Pseudomonadota</taxon>
        <taxon>Betaproteobacteria</taxon>
        <taxon>Nitrosomonadales</taxon>
        <taxon>Nitrosomonadaceae</taxon>
        <taxon>Nitrosomonas</taxon>
    </lineage>
</organism>
<dbReference type="Proteomes" id="UP000183287">
    <property type="component" value="Unassembled WGS sequence"/>
</dbReference>
<accession>A0A1I4TL16</accession>
<name>A0A1I4TL16_9PROT</name>